<evidence type="ECO:0000313" key="2">
    <source>
        <dbReference type="Proteomes" id="UP000595437"/>
    </source>
</evidence>
<evidence type="ECO:0000313" key="1">
    <source>
        <dbReference type="EMBL" id="QQP42183.1"/>
    </source>
</evidence>
<reference evidence="2" key="1">
    <citation type="submission" date="2021-01" db="EMBL/GenBank/DDBJ databases">
        <title>Caligus Genome Assembly.</title>
        <authorList>
            <person name="Gallardo-Escarate C."/>
        </authorList>
    </citation>
    <scope>NUCLEOTIDE SEQUENCE [LARGE SCALE GENOMIC DNA]</scope>
</reference>
<dbReference type="OrthoDB" id="411871at2759"/>
<feature type="non-terminal residue" evidence="1">
    <location>
        <position position="1"/>
    </location>
</feature>
<feature type="non-terminal residue" evidence="1">
    <location>
        <position position="51"/>
    </location>
</feature>
<protein>
    <submittedName>
        <fullName evidence="1">Uncharacterized protein</fullName>
    </submittedName>
</protein>
<organism evidence="1 2">
    <name type="scientific">Caligus rogercresseyi</name>
    <name type="common">Sea louse</name>
    <dbReference type="NCBI Taxonomy" id="217165"/>
    <lineage>
        <taxon>Eukaryota</taxon>
        <taxon>Metazoa</taxon>
        <taxon>Ecdysozoa</taxon>
        <taxon>Arthropoda</taxon>
        <taxon>Crustacea</taxon>
        <taxon>Multicrustacea</taxon>
        <taxon>Hexanauplia</taxon>
        <taxon>Copepoda</taxon>
        <taxon>Siphonostomatoida</taxon>
        <taxon>Caligidae</taxon>
        <taxon>Caligus</taxon>
    </lineage>
</organism>
<accession>A0A7T8H2D4</accession>
<name>A0A7T8H2D4_CALRO</name>
<dbReference type="AlphaFoldDB" id="A0A7T8H2D4"/>
<dbReference type="EMBL" id="CP045900">
    <property type="protein sequence ID" value="QQP42183.1"/>
    <property type="molecule type" value="Genomic_DNA"/>
</dbReference>
<dbReference type="Proteomes" id="UP000595437">
    <property type="component" value="Chromosome 11"/>
</dbReference>
<gene>
    <name evidence="1" type="ORF">FKW44_016767</name>
</gene>
<proteinExistence type="predicted"/>
<sequence>ISSRGCGITRSVEDLLNKENYPYISRSDSHSAIAALLNPLTTSEVVKNCKK</sequence>
<keyword evidence="2" id="KW-1185">Reference proteome</keyword>